<accession>A0A9W6LXG3</accession>
<name>A0A9W6LXG3_9MICO</name>
<evidence type="ECO:0000313" key="5">
    <source>
        <dbReference type="EMBL" id="GLJ62442.1"/>
    </source>
</evidence>
<dbReference type="PROSITE" id="PS51118">
    <property type="entry name" value="HTH_HXLR"/>
    <property type="match status" value="1"/>
</dbReference>
<dbReference type="InterPro" id="IPR036388">
    <property type="entry name" value="WH-like_DNA-bd_sf"/>
</dbReference>
<dbReference type="Gene3D" id="1.10.10.10">
    <property type="entry name" value="Winged helix-like DNA-binding domain superfamily/Winged helix DNA-binding domain"/>
    <property type="match status" value="1"/>
</dbReference>
<reference evidence="5" key="2">
    <citation type="submission" date="2023-01" db="EMBL/GenBank/DDBJ databases">
        <authorList>
            <person name="Sun Q."/>
            <person name="Evtushenko L."/>
        </authorList>
    </citation>
    <scope>NUCLEOTIDE SEQUENCE</scope>
    <source>
        <strain evidence="5">VKM Ac-1020</strain>
    </source>
</reference>
<gene>
    <name evidence="5" type="ORF">GCM10017576_25720</name>
</gene>
<evidence type="ECO:0000256" key="1">
    <source>
        <dbReference type="ARBA" id="ARBA00023015"/>
    </source>
</evidence>
<reference evidence="5" key="1">
    <citation type="journal article" date="2014" name="Int. J. Syst. Evol. Microbiol.">
        <title>Complete genome sequence of Corynebacterium casei LMG S-19264T (=DSM 44701T), isolated from a smear-ripened cheese.</title>
        <authorList>
            <consortium name="US DOE Joint Genome Institute (JGI-PGF)"/>
            <person name="Walter F."/>
            <person name="Albersmeier A."/>
            <person name="Kalinowski J."/>
            <person name="Ruckert C."/>
        </authorList>
    </citation>
    <scope>NUCLEOTIDE SEQUENCE</scope>
    <source>
        <strain evidence="5">VKM Ac-1020</strain>
    </source>
</reference>
<dbReference type="AlphaFoldDB" id="A0A9W6LXG3"/>
<dbReference type="InterPro" id="IPR002577">
    <property type="entry name" value="HTH_HxlR"/>
</dbReference>
<keyword evidence="6" id="KW-1185">Reference proteome</keyword>
<evidence type="ECO:0000259" key="4">
    <source>
        <dbReference type="PROSITE" id="PS51118"/>
    </source>
</evidence>
<feature type="domain" description="HTH hxlR-type" evidence="4">
    <location>
        <begin position="8"/>
        <end position="104"/>
    </location>
</feature>
<dbReference type="PANTHER" id="PTHR33204">
    <property type="entry name" value="TRANSCRIPTIONAL REGULATOR, MARR FAMILY"/>
    <property type="match status" value="1"/>
</dbReference>
<dbReference type="SUPFAM" id="SSF46785">
    <property type="entry name" value="Winged helix' DNA-binding domain"/>
    <property type="match status" value="1"/>
</dbReference>
<dbReference type="RefSeq" id="WP_271174136.1">
    <property type="nucleotide sequence ID" value="NZ_BSEJ01000013.1"/>
</dbReference>
<dbReference type="InterPro" id="IPR036390">
    <property type="entry name" value="WH_DNA-bd_sf"/>
</dbReference>
<evidence type="ECO:0000313" key="6">
    <source>
        <dbReference type="Proteomes" id="UP001142462"/>
    </source>
</evidence>
<dbReference type="GO" id="GO:0003677">
    <property type="term" value="F:DNA binding"/>
    <property type="evidence" value="ECO:0007669"/>
    <property type="project" value="UniProtKB-KW"/>
</dbReference>
<keyword evidence="2" id="KW-0238">DNA-binding</keyword>
<dbReference type="Pfam" id="PF01638">
    <property type="entry name" value="HxlR"/>
    <property type="match status" value="1"/>
</dbReference>
<dbReference type="PANTHER" id="PTHR33204:SF18">
    <property type="entry name" value="TRANSCRIPTIONAL REGULATORY PROTEIN"/>
    <property type="match status" value="1"/>
</dbReference>
<proteinExistence type="predicted"/>
<keyword evidence="3" id="KW-0804">Transcription</keyword>
<sequence length="208" mass="22196">MKSYGQLCAVARALDVVGDRWTLLIVRELLIRGRARFRDLQAGLPGLAPNLLTQRLRDLEGEGVLRRERGTPRSDYILTERGRALEGVVRELLKWGAPTVRDAPADAIFQMHWLSMPAAHLLRDSQPERGAGCVRFGDPADGFDVLVGDGAVRVGPCDGGRTPDAVVKGPGAALVGLVQGALPLERAAAAGVAIEGDVEALRRILPAG</sequence>
<dbReference type="Proteomes" id="UP001142462">
    <property type="component" value="Unassembled WGS sequence"/>
</dbReference>
<evidence type="ECO:0000256" key="3">
    <source>
        <dbReference type="ARBA" id="ARBA00023163"/>
    </source>
</evidence>
<evidence type="ECO:0000256" key="2">
    <source>
        <dbReference type="ARBA" id="ARBA00023125"/>
    </source>
</evidence>
<dbReference type="EMBL" id="BSEJ01000013">
    <property type="protein sequence ID" value="GLJ62442.1"/>
    <property type="molecule type" value="Genomic_DNA"/>
</dbReference>
<organism evidence="5 6">
    <name type="scientific">Microbacterium barkeri</name>
    <dbReference type="NCBI Taxonomy" id="33917"/>
    <lineage>
        <taxon>Bacteria</taxon>
        <taxon>Bacillati</taxon>
        <taxon>Actinomycetota</taxon>
        <taxon>Actinomycetes</taxon>
        <taxon>Micrococcales</taxon>
        <taxon>Microbacteriaceae</taxon>
        <taxon>Microbacterium</taxon>
    </lineage>
</organism>
<keyword evidence="1" id="KW-0805">Transcription regulation</keyword>
<protein>
    <submittedName>
        <fullName evidence="5">HxlR family transcriptional regulator</fullName>
    </submittedName>
</protein>
<comment type="caution">
    <text evidence="5">The sequence shown here is derived from an EMBL/GenBank/DDBJ whole genome shotgun (WGS) entry which is preliminary data.</text>
</comment>